<reference evidence="1" key="1">
    <citation type="submission" date="2014-11" db="EMBL/GenBank/DDBJ databases">
        <authorList>
            <person name="Amaro Gonzalez C."/>
        </authorList>
    </citation>
    <scope>NUCLEOTIDE SEQUENCE</scope>
</reference>
<proteinExistence type="predicted"/>
<reference evidence="1" key="2">
    <citation type="journal article" date="2015" name="Fish Shellfish Immunol.">
        <title>Early steps in the European eel (Anguilla anguilla)-Vibrio vulnificus interaction in the gills: Role of the RtxA13 toxin.</title>
        <authorList>
            <person name="Callol A."/>
            <person name="Pajuelo D."/>
            <person name="Ebbesson L."/>
            <person name="Teles M."/>
            <person name="MacKenzie S."/>
            <person name="Amaro C."/>
        </authorList>
    </citation>
    <scope>NUCLEOTIDE SEQUENCE</scope>
</reference>
<protein>
    <submittedName>
        <fullName evidence="1">Uncharacterized protein</fullName>
    </submittedName>
</protein>
<evidence type="ECO:0000313" key="1">
    <source>
        <dbReference type="EMBL" id="JAH55757.1"/>
    </source>
</evidence>
<accession>A0A0E9TQQ3</accession>
<dbReference type="AlphaFoldDB" id="A0A0E9TQQ3"/>
<organism evidence="1">
    <name type="scientific">Anguilla anguilla</name>
    <name type="common">European freshwater eel</name>
    <name type="synonym">Muraena anguilla</name>
    <dbReference type="NCBI Taxonomy" id="7936"/>
    <lineage>
        <taxon>Eukaryota</taxon>
        <taxon>Metazoa</taxon>
        <taxon>Chordata</taxon>
        <taxon>Craniata</taxon>
        <taxon>Vertebrata</taxon>
        <taxon>Euteleostomi</taxon>
        <taxon>Actinopterygii</taxon>
        <taxon>Neopterygii</taxon>
        <taxon>Teleostei</taxon>
        <taxon>Anguilliformes</taxon>
        <taxon>Anguillidae</taxon>
        <taxon>Anguilla</taxon>
    </lineage>
</organism>
<sequence>MTCFLFLTDIVSHPHSIGIVSLWI</sequence>
<name>A0A0E9TQQ3_ANGAN</name>
<dbReference type="EMBL" id="GBXM01052820">
    <property type="protein sequence ID" value="JAH55757.1"/>
    <property type="molecule type" value="Transcribed_RNA"/>
</dbReference>